<evidence type="ECO:0000313" key="2">
    <source>
        <dbReference type="EMBL" id="CAE8709013.1"/>
    </source>
</evidence>
<dbReference type="EMBL" id="CAJNNW010031778">
    <property type="protein sequence ID" value="CAE8709013.1"/>
    <property type="molecule type" value="Genomic_DNA"/>
</dbReference>
<feature type="non-terminal residue" evidence="2">
    <location>
        <position position="1"/>
    </location>
</feature>
<reference evidence="2" key="1">
    <citation type="submission" date="2021-02" db="EMBL/GenBank/DDBJ databases">
        <authorList>
            <person name="Dougan E. K."/>
            <person name="Rhodes N."/>
            <person name="Thang M."/>
            <person name="Chan C."/>
        </authorList>
    </citation>
    <scope>NUCLEOTIDE SEQUENCE</scope>
</reference>
<dbReference type="AlphaFoldDB" id="A0A813KJS6"/>
<name>A0A813KJS6_POLGL</name>
<evidence type="ECO:0000313" key="3">
    <source>
        <dbReference type="Proteomes" id="UP000626109"/>
    </source>
</evidence>
<protein>
    <submittedName>
        <fullName evidence="2">Uncharacterized protein</fullName>
    </submittedName>
</protein>
<feature type="compositionally biased region" description="Acidic residues" evidence="1">
    <location>
        <begin position="80"/>
        <end position="99"/>
    </location>
</feature>
<dbReference type="Proteomes" id="UP000626109">
    <property type="component" value="Unassembled WGS sequence"/>
</dbReference>
<organism evidence="2 3">
    <name type="scientific">Polarella glacialis</name>
    <name type="common">Dinoflagellate</name>
    <dbReference type="NCBI Taxonomy" id="89957"/>
    <lineage>
        <taxon>Eukaryota</taxon>
        <taxon>Sar</taxon>
        <taxon>Alveolata</taxon>
        <taxon>Dinophyceae</taxon>
        <taxon>Suessiales</taxon>
        <taxon>Suessiaceae</taxon>
        <taxon>Polarella</taxon>
    </lineage>
</organism>
<gene>
    <name evidence="2" type="ORF">PGLA2088_LOCUS35222</name>
</gene>
<evidence type="ECO:0000256" key="1">
    <source>
        <dbReference type="SAM" id="MobiDB-lite"/>
    </source>
</evidence>
<proteinExistence type="predicted"/>
<accession>A0A813KJS6</accession>
<sequence>MAAPAKVKLSKAVAARVRELNESGSLQGDLRLGAVAKPLSELSEEVALEVLEGLLESAAGIADPTTFVAEAARAFKAQEQEQEEEWPEEAEAEAEAGAE</sequence>
<feature type="region of interest" description="Disordered" evidence="1">
    <location>
        <begin position="76"/>
        <end position="99"/>
    </location>
</feature>
<comment type="caution">
    <text evidence="2">The sequence shown here is derived from an EMBL/GenBank/DDBJ whole genome shotgun (WGS) entry which is preliminary data.</text>
</comment>